<dbReference type="SUPFAM" id="SSF50978">
    <property type="entry name" value="WD40 repeat-like"/>
    <property type="match status" value="1"/>
</dbReference>
<dbReference type="Gene3D" id="2.130.10.10">
    <property type="entry name" value="YVTN repeat-like/Quinoprotein amine dehydrogenase"/>
    <property type="match status" value="1"/>
</dbReference>
<protein>
    <submittedName>
        <fullName evidence="1">Uncharacterized protein</fullName>
    </submittedName>
</protein>
<sequence length="114" mass="12725">MVLVSETGKLTQWSLGETNQMLAESHLDIGTYESEDVLPDDFHLTYDRVAFTPNREHVLVAPGKQCLVFNVDSAAMTDTMRRHKDLVTCIDFAADCSLSASMDGTIRVAQFREV</sequence>
<evidence type="ECO:0000313" key="2">
    <source>
        <dbReference type="Proteomes" id="UP000193922"/>
    </source>
</evidence>
<comment type="caution">
    <text evidence="1">The sequence shown here is derived from an EMBL/GenBank/DDBJ whole genome shotgun (WGS) entry which is preliminary data.</text>
</comment>
<dbReference type="OrthoDB" id="193023at2759"/>
<dbReference type="InterPro" id="IPR036322">
    <property type="entry name" value="WD40_repeat_dom_sf"/>
</dbReference>
<organism evidence="1 2">
    <name type="scientific">Linderina pennispora</name>
    <dbReference type="NCBI Taxonomy" id="61395"/>
    <lineage>
        <taxon>Eukaryota</taxon>
        <taxon>Fungi</taxon>
        <taxon>Fungi incertae sedis</taxon>
        <taxon>Zoopagomycota</taxon>
        <taxon>Kickxellomycotina</taxon>
        <taxon>Kickxellomycetes</taxon>
        <taxon>Kickxellales</taxon>
        <taxon>Kickxellaceae</taxon>
        <taxon>Linderina</taxon>
    </lineage>
</organism>
<gene>
    <name evidence="1" type="ORF">DL89DRAFT_123727</name>
</gene>
<dbReference type="EMBL" id="MCFD01000004">
    <property type="protein sequence ID" value="ORX71347.1"/>
    <property type="molecule type" value="Genomic_DNA"/>
</dbReference>
<accession>A0A1Y1WCR8</accession>
<evidence type="ECO:0000313" key="1">
    <source>
        <dbReference type="EMBL" id="ORX71347.1"/>
    </source>
</evidence>
<dbReference type="GeneID" id="63799890"/>
<reference evidence="1 2" key="1">
    <citation type="submission" date="2016-07" db="EMBL/GenBank/DDBJ databases">
        <title>Pervasive Adenine N6-methylation of Active Genes in Fungi.</title>
        <authorList>
            <consortium name="DOE Joint Genome Institute"/>
            <person name="Mondo S.J."/>
            <person name="Dannebaum R.O."/>
            <person name="Kuo R.C."/>
            <person name="Labutti K."/>
            <person name="Haridas S."/>
            <person name="Kuo A."/>
            <person name="Salamov A."/>
            <person name="Ahrendt S.R."/>
            <person name="Lipzen A."/>
            <person name="Sullivan W."/>
            <person name="Andreopoulos W.B."/>
            <person name="Clum A."/>
            <person name="Lindquist E."/>
            <person name="Daum C."/>
            <person name="Ramamoorthy G.K."/>
            <person name="Gryganskyi A."/>
            <person name="Culley D."/>
            <person name="Magnuson J.K."/>
            <person name="James T.Y."/>
            <person name="O'Malley M.A."/>
            <person name="Stajich J.E."/>
            <person name="Spatafora J.W."/>
            <person name="Visel A."/>
            <person name="Grigoriev I.V."/>
        </authorList>
    </citation>
    <scope>NUCLEOTIDE SEQUENCE [LARGE SCALE GENOMIC DNA]</scope>
    <source>
        <strain evidence="1 2">ATCC 12442</strain>
    </source>
</reference>
<dbReference type="InterPro" id="IPR015943">
    <property type="entry name" value="WD40/YVTN_repeat-like_dom_sf"/>
</dbReference>
<keyword evidence="2" id="KW-1185">Reference proteome</keyword>
<name>A0A1Y1WCR8_9FUNG</name>
<dbReference type="RefSeq" id="XP_040744862.1">
    <property type="nucleotide sequence ID" value="XM_040883242.1"/>
</dbReference>
<proteinExistence type="predicted"/>
<dbReference type="AlphaFoldDB" id="A0A1Y1WCR8"/>
<dbReference type="Proteomes" id="UP000193922">
    <property type="component" value="Unassembled WGS sequence"/>
</dbReference>